<dbReference type="RefSeq" id="WP_234532997.1">
    <property type="nucleotide sequence ID" value="NZ_CAKMAB010000007.1"/>
</dbReference>
<reference evidence="1" key="1">
    <citation type="submission" date="2021-12" db="EMBL/GenBank/DDBJ databases">
        <authorList>
            <person name="Criscuolo A."/>
        </authorList>
    </citation>
    <scope>NUCLEOTIDE SEQUENCE</scope>
    <source>
        <strain evidence="1">CIP111894</strain>
    </source>
</reference>
<gene>
    <name evidence="1" type="ORF">PAECIP111894_01699</name>
</gene>
<evidence type="ECO:0000313" key="2">
    <source>
        <dbReference type="Proteomes" id="UP000838749"/>
    </source>
</evidence>
<protein>
    <submittedName>
        <fullName evidence="1">Uncharacterized protein</fullName>
    </submittedName>
</protein>
<organism evidence="1 2">
    <name type="scientific">Paenibacillus pseudetheri</name>
    <dbReference type="NCBI Taxonomy" id="2897682"/>
    <lineage>
        <taxon>Bacteria</taxon>
        <taxon>Bacillati</taxon>
        <taxon>Bacillota</taxon>
        <taxon>Bacilli</taxon>
        <taxon>Bacillales</taxon>
        <taxon>Paenibacillaceae</taxon>
        <taxon>Paenibacillus</taxon>
    </lineage>
</organism>
<dbReference type="EMBL" id="CAKMAB010000007">
    <property type="protein sequence ID" value="CAH1055547.1"/>
    <property type="molecule type" value="Genomic_DNA"/>
</dbReference>
<name>A0ABM9BB04_9BACL</name>
<evidence type="ECO:0000313" key="1">
    <source>
        <dbReference type="EMBL" id="CAH1055547.1"/>
    </source>
</evidence>
<dbReference type="Proteomes" id="UP000838749">
    <property type="component" value="Unassembled WGS sequence"/>
</dbReference>
<accession>A0ABM9BB04</accession>
<proteinExistence type="predicted"/>
<comment type="caution">
    <text evidence="1">The sequence shown here is derived from an EMBL/GenBank/DDBJ whole genome shotgun (WGS) entry which is preliminary data.</text>
</comment>
<sequence>MSHVLHLMQVGLQEAYALAELVELDALSVVVRNKFVNSWVCQWPRLYRPIKNTEGVYACYNRIFKISRLRRNVK</sequence>
<keyword evidence="2" id="KW-1185">Reference proteome</keyword>